<evidence type="ECO:0000313" key="3">
    <source>
        <dbReference type="EMBL" id="CAL1397901.1"/>
    </source>
</evidence>
<gene>
    <name evidence="3" type="ORF">LTRI10_LOCUS38166</name>
</gene>
<feature type="repeat" description="PPR" evidence="2">
    <location>
        <begin position="131"/>
        <end position="165"/>
    </location>
</feature>
<evidence type="ECO:0000256" key="2">
    <source>
        <dbReference type="PROSITE-ProRule" id="PRU00708"/>
    </source>
</evidence>
<dbReference type="Gene3D" id="1.25.40.10">
    <property type="entry name" value="Tetratricopeptide repeat domain"/>
    <property type="match status" value="2"/>
</dbReference>
<sequence length="406" mass="45510">MLILIRRLLDPVVKSSRRHHRCLVTGEPFSEFGSLAAATKQASSSSARDGLGIYCKMHRRCSFNLDRYDLLFALKSATSVKDPLIVRQFHAHVFRLGFGGDVYIATSLLSAYVATSIRDARLLFDEMPDRDTFTWNVMITGYARSGDVDKAQDVFEEMPQRSVVSWSAMLTAYAHSRRWVEGLSLFRVMTMAGKDGPLIKPNAITLSIVLLCCSLMGSPGSLLGRSVHGYLLKTNVEKDSALVNMYAKCGVYKYACLVYSAMKRKDVIAWTALIFGAARHGYSEEALSVFETMKEESVRPDELTFTGVLVACARTGMVGMGRRYFNLIKEYGLELQIQHYGCMVDMYCRAGLVEEAHDILQRMNLEPEAAIWRSFLSACKEHNRFDIVEKVMEANASPKCMESPGK</sequence>
<dbReference type="Pfam" id="PF13041">
    <property type="entry name" value="PPR_2"/>
    <property type="match status" value="1"/>
</dbReference>
<name>A0AAV2FHX3_9ROSI</name>
<dbReference type="PANTHER" id="PTHR47926">
    <property type="entry name" value="PENTATRICOPEPTIDE REPEAT-CONTAINING PROTEIN"/>
    <property type="match status" value="1"/>
</dbReference>
<dbReference type="GO" id="GO:0003723">
    <property type="term" value="F:RNA binding"/>
    <property type="evidence" value="ECO:0007669"/>
    <property type="project" value="InterPro"/>
</dbReference>
<dbReference type="InterPro" id="IPR002885">
    <property type="entry name" value="PPR_rpt"/>
</dbReference>
<dbReference type="PROSITE" id="PS51375">
    <property type="entry name" value="PPR"/>
    <property type="match status" value="2"/>
</dbReference>
<evidence type="ECO:0000313" key="4">
    <source>
        <dbReference type="Proteomes" id="UP001497516"/>
    </source>
</evidence>
<dbReference type="Pfam" id="PF01535">
    <property type="entry name" value="PPR"/>
    <property type="match status" value="3"/>
</dbReference>
<dbReference type="Proteomes" id="UP001497516">
    <property type="component" value="Chromosome 6"/>
</dbReference>
<proteinExistence type="predicted"/>
<reference evidence="3 4" key="1">
    <citation type="submission" date="2024-04" db="EMBL/GenBank/DDBJ databases">
        <authorList>
            <person name="Fracassetti M."/>
        </authorList>
    </citation>
    <scope>NUCLEOTIDE SEQUENCE [LARGE SCALE GENOMIC DNA]</scope>
</reference>
<organism evidence="3 4">
    <name type="scientific">Linum trigynum</name>
    <dbReference type="NCBI Taxonomy" id="586398"/>
    <lineage>
        <taxon>Eukaryota</taxon>
        <taxon>Viridiplantae</taxon>
        <taxon>Streptophyta</taxon>
        <taxon>Embryophyta</taxon>
        <taxon>Tracheophyta</taxon>
        <taxon>Spermatophyta</taxon>
        <taxon>Magnoliopsida</taxon>
        <taxon>eudicotyledons</taxon>
        <taxon>Gunneridae</taxon>
        <taxon>Pentapetalae</taxon>
        <taxon>rosids</taxon>
        <taxon>fabids</taxon>
        <taxon>Malpighiales</taxon>
        <taxon>Linaceae</taxon>
        <taxon>Linum</taxon>
    </lineage>
</organism>
<accession>A0AAV2FHX3</accession>
<keyword evidence="4" id="KW-1185">Reference proteome</keyword>
<feature type="repeat" description="PPR" evidence="2">
    <location>
        <begin position="266"/>
        <end position="300"/>
    </location>
</feature>
<dbReference type="FunFam" id="1.25.40.10:FF:000242">
    <property type="entry name" value="Pentatricopeptide repeat-containing protein"/>
    <property type="match status" value="1"/>
</dbReference>
<dbReference type="GO" id="GO:0009451">
    <property type="term" value="P:RNA modification"/>
    <property type="evidence" value="ECO:0007669"/>
    <property type="project" value="InterPro"/>
</dbReference>
<dbReference type="AlphaFoldDB" id="A0AAV2FHX3"/>
<evidence type="ECO:0008006" key="5">
    <source>
        <dbReference type="Google" id="ProtNLM"/>
    </source>
</evidence>
<dbReference type="InterPro" id="IPR046960">
    <property type="entry name" value="PPR_At4g14850-like_plant"/>
</dbReference>
<dbReference type="EMBL" id="OZ034819">
    <property type="protein sequence ID" value="CAL1397901.1"/>
    <property type="molecule type" value="Genomic_DNA"/>
</dbReference>
<dbReference type="PANTHER" id="PTHR47926:SF452">
    <property type="entry name" value="PENTATRICOPEPTIDE REPEAT-CONTAINING PROTEIN"/>
    <property type="match status" value="1"/>
</dbReference>
<dbReference type="NCBIfam" id="TIGR00756">
    <property type="entry name" value="PPR"/>
    <property type="match status" value="4"/>
</dbReference>
<protein>
    <recommendedName>
        <fullName evidence="5">Pentatricopeptide repeat-containing protein</fullName>
    </recommendedName>
</protein>
<keyword evidence="1" id="KW-0677">Repeat</keyword>
<dbReference type="InterPro" id="IPR011990">
    <property type="entry name" value="TPR-like_helical_dom_sf"/>
</dbReference>
<evidence type="ECO:0000256" key="1">
    <source>
        <dbReference type="ARBA" id="ARBA00022737"/>
    </source>
</evidence>